<reference evidence="3" key="1">
    <citation type="submission" date="2019-04" db="EMBL/GenBank/DDBJ databases">
        <title>Friends and foes A comparative genomics studyof 23 Aspergillus species from section Flavi.</title>
        <authorList>
            <consortium name="DOE Joint Genome Institute"/>
            <person name="Kjaerbolling I."/>
            <person name="Vesth T."/>
            <person name="Frisvad J.C."/>
            <person name="Nybo J.L."/>
            <person name="Theobald S."/>
            <person name="Kildgaard S."/>
            <person name="Isbrandt T."/>
            <person name="Kuo A."/>
            <person name="Sato A."/>
            <person name="Lyhne E.K."/>
            <person name="Kogle M.E."/>
            <person name="Wiebenga A."/>
            <person name="Kun R.S."/>
            <person name="Lubbers R.J."/>
            <person name="Makela M.R."/>
            <person name="Barry K."/>
            <person name="Chovatia M."/>
            <person name="Clum A."/>
            <person name="Daum C."/>
            <person name="Haridas S."/>
            <person name="He G."/>
            <person name="LaButti K."/>
            <person name="Lipzen A."/>
            <person name="Mondo S."/>
            <person name="Riley R."/>
            <person name="Salamov A."/>
            <person name="Simmons B.A."/>
            <person name="Magnuson J.K."/>
            <person name="Henrissat B."/>
            <person name="Mortensen U.H."/>
            <person name="Larsen T.O."/>
            <person name="Devries R.P."/>
            <person name="Grigoriev I.V."/>
            <person name="Machida M."/>
            <person name="Baker S.E."/>
            <person name="Andersen M.R."/>
        </authorList>
    </citation>
    <scope>NUCLEOTIDE SEQUENCE [LARGE SCALE GENOMIC DNA]</scope>
    <source>
        <strain evidence="3">IBT 14317</strain>
    </source>
</reference>
<dbReference type="InterPro" id="IPR011045">
    <property type="entry name" value="N2O_reductase_N"/>
</dbReference>
<dbReference type="OrthoDB" id="9972196at2759"/>
<dbReference type="InterPro" id="IPR015943">
    <property type="entry name" value="WD40/YVTN_repeat-like_dom_sf"/>
</dbReference>
<keyword evidence="2" id="KW-0732">Signal</keyword>
<dbReference type="EMBL" id="ML735304">
    <property type="protein sequence ID" value="KAE8386836.1"/>
    <property type="molecule type" value="Genomic_DNA"/>
</dbReference>
<dbReference type="Pfam" id="PF10282">
    <property type="entry name" value="Lactonase"/>
    <property type="match status" value="1"/>
</dbReference>
<feature type="chain" id="PRO_5025051658" evidence="2">
    <location>
        <begin position="20"/>
        <end position="431"/>
    </location>
</feature>
<evidence type="ECO:0000313" key="3">
    <source>
        <dbReference type="EMBL" id="KAE8386836.1"/>
    </source>
</evidence>
<dbReference type="SUPFAM" id="SSF50974">
    <property type="entry name" value="Nitrous oxide reductase, N-terminal domain"/>
    <property type="match status" value="1"/>
</dbReference>
<accession>A0A5N7BYC6</accession>
<dbReference type="GO" id="GO:0017057">
    <property type="term" value="F:6-phosphogluconolactonase activity"/>
    <property type="evidence" value="ECO:0007669"/>
    <property type="project" value="TreeGrafter"/>
</dbReference>
<proteinExistence type="inferred from homology"/>
<dbReference type="InterPro" id="IPR019405">
    <property type="entry name" value="Lactonase_7-beta_prop"/>
</dbReference>
<dbReference type="AlphaFoldDB" id="A0A5N7BYC6"/>
<dbReference type="PANTHER" id="PTHR30344:SF1">
    <property type="entry name" value="6-PHOSPHOGLUCONOLACTONASE"/>
    <property type="match status" value="1"/>
</dbReference>
<feature type="signal peptide" evidence="2">
    <location>
        <begin position="1"/>
        <end position="19"/>
    </location>
</feature>
<dbReference type="PANTHER" id="PTHR30344">
    <property type="entry name" value="6-PHOSPHOGLUCONOLACTONASE-RELATED"/>
    <property type="match status" value="1"/>
</dbReference>
<comment type="similarity">
    <text evidence="1">Belongs to the cycloisomerase 2 family.</text>
</comment>
<dbReference type="Proteomes" id="UP000326877">
    <property type="component" value="Unassembled WGS sequence"/>
</dbReference>
<dbReference type="InterPro" id="IPR050282">
    <property type="entry name" value="Cycloisomerase_2"/>
</dbReference>
<organism evidence="3">
    <name type="scientific">Petromyces alliaceus</name>
    <name type="common">Aspergillus alliaceus</name>
    <dbReference type="NCBI Taxonomy" id="209559"/>
    <lineage>
        <taxon>Eukaryota</taxon>
        <taxon>Fungi</taxon>
        <taxon>Dikarya</taxon>
        <taxon>Ascomycota</taxon>
        <taxon>Pezizomycotina</taxon>
        <taxon>Eurotiomycetes</taxon>
        <taxon>Eurotiomycetidae</taxon>
        <taxon>Eurotiales</taxon>
        <taxon>Aspergillaceae</taxon>
        <taxon>Aspergillus</taxon>
        <taxon>Aspergillus subgen. Circumdati</taxon>
    </lineage>
</organism>
<protein>
    <submittedName>
        <fullName evidence="3">Lactonase, 7-bladed beta-propeller-domain-containing protein</fullName>
    </submittedName>
</protein>
<gene>
    <name evidence="3" type="ORF">BDV23DRAFT_186942</name>
</gene>
<name>A0A5N7BYC6_PETAA</name>
<evidence type="ECO:0000256" key="1">
    <source>
        <dbReference type="ARBA" id="ARBA00005564"/>
    </source>
</evidence>
<dbReference type="Gene3D" id="2.130.10.10">
    <property type="entry name" value="YVTN repeat-like/Quinoprotein amine dehydrogenase"/>
    <property type="match status" value="1"/>
</dbReference>
<sequence>MALRNLLTFSLALPTFSIAATLYATHYDGNVYRLSLEGEGDEVSLKQTQALQTCGKARSWLTVDLEPGLLWCSDEPSSGSLTSLEIGNDGALKEMVKVAAPNGGVNSIIYPGENGKNYLSIAHYGDTSISTWEIPFGDKQEVWPYGVLNFTLDNPGKAPQDQSHPHQALLDPTGSFLISPDLGADLVRVFLIDKGSGKLHACDSIAYKEGSGPRFGEFMDSAKDTREGNTTLYTVEELGDRLCSFEVSYVEGSCPKFKELSCFVPYPGYKLPMNTATLSSIQANNHSLHISVRKDGELDGKDSLVTLKLASDGTVIQEQSLFPSGGIMPRTLAINKKGDYVAVANQETSNVVGLVPQPGQWMGLSSILCFTIMRRSPSAIVLLPDDPYTSFIRNLWTVNIQVFTAAVWLLFELIFSRDDRQQFFESGEVVL</sequence>
<evidence type="ECO:0000256" key="2">
    <source>
        <dbReference type="SAM" id="SignalP"/>
    </source>
</evidence>